<proteinExistence type="predicted"/>
<dbReference type="InterPro" id="IPR000571">
    <property type="entry name" value="Znf_CCCH"/>
</dbReference>
<evidence type="ECO:0000256" key="4">
    <source>
        <dbReference type="ARBA" id="ARBA00022833"/>
    </source>
</evidence>
<dbReference type="GO" id="GO:0008270">
    <property type="term" value="F:zinc ion binding"/>
    <property type="evidence" value="ECO:0007669"/>
    <property type="project" value="UniProtKB-KW"/>
</dbReference>
<feature type="compositionally biased region" description="Low complexity" evidence="6">
    <location>
        <begin position="1"/>
        <end position="48"/>
    </location>
</feature>
<sequence length="943" mass="97645">MVRQQIQTPRRQQQQQQQQASATSSDSAASKTAHRSQSGADQAQSDPSDSSREDELKGASKSHRQTRSSATRTPTDDTESIDDPNDPSQDRKGGGHNGGSTKHVPCKFYKLGNCTAGSKCFFSHDINLFVEKTTCKYYVKGNCRYGNKCALIHIGNNDASSRQQPKSSGSGSRSAHNAGSSSGALSSSKGGISRGAGGAFGASAKKERRGNSELTYSDAASGRASTGAAQQTQSQRSSPSASSGTPASSTGTAGGQKLASSNTQSSKGLASDRSLASSGDAAGNPLAGVREIPIKGAAGASRSGMGKTIASSWAPGSLASALRREQNQRGQTSNLGGYKEHPSLRTDSSAHSQSAFRNSMIHQQDDDLSDYSLFADHHNDSTGSPFGMHYGGIHGTGSTSAIDSELNPKSQPIPRPVPGAGWARRSGDAAMSYGGLSVQDSLRIDKLALSHSAAHQPFAGSPFLSSSIPLLDQYSDIPRNESAFGLGESPMASPFGRSPPASNSGSLLNRHAFSVVDPSNSDIETGRLPIGAGSSYHSHLHQHHPLGSSLRTVGDSGLSGRLDMSPSLNPMSSIGVGGHSIPRNNELFGRSLRSSSLINEPLSPLAAFANATEYAEGITPGALLGVAPLGSPMSSNNNNNGIGSGNSSGISAFGRQPMSGNHSLANASVLSSGVDRGSIPGHPLMQESPFVVKDRQRFNNTIGGLSQQANSGIWDSYSSLLGSESSNQEARRSPLAYSLASGQHFMPASSSYTQPSSSLNQLHPLGKPHRDDRWTRSPKAALHDHGLYGHASTNASHLSDQFQLPPLASGPFSIGNNSMDVGTIGQRGREGKLGMAAADHSGAGAIGQARSAFNGVNATISTLNISGVGSSGNNINNGSSANVSSTASDNYGEMFELEQDTIPEHGRSMLKPGGMSIDSFSQAQPGSSGQSIANVSAIARPTF</sequence>
<dbReference type="Proteomes" id="UP001149813">
    <property type="component" value="Unassembled WGS sequence"/>
</dbReference>
<gene>
    <name evidence="8" type="ORF">LPJ53_000153</name>
</gene>
<reference evidence="8" key="1">
    <citation type="submission" date="2022-07" db="EMBL/GenBank/DDBJ databases">
        <title>Phylogenomic reconstructions and comparative analyses of Kickxellomycotina fungi.</title>
        <authorList>
            <person name="Reynolds N.K."/>
            <person name="Stajich J.E."/>
            <person name="Barry K."/>
            <person name="Grigoriev I.V."/>
            <person name="Crous P."/>
            <person name="Smith M.E."/>
        </authorList>
    </citation>
    <scope>NUCLEOTIDE SEQUENCE</scope>
    <source>
        <strain evidence="8">NBRC 32514</strain>
    </source>
</reference>
<dbReference type="EMBL" id="JANBOJ010000002">
    <property type="protein sequence ID" value="KAJ1725674.1"/>
    <property type="molecule type" value="Genomic_DNA"/>
</dbReference>
<dbReference type="GO" id="GO:0061630">
    <property type="term" value="F:ubiquitin protein ligase activity"/>
    <property type="evidence" value="ECO:0007669"/>
    <property type="project" value="InterPro"/>
</dbReference>
<feature type="domain" description="C3H1-type" evidence="7">
    <location>
        <begin position="129"/>
        <end position="156"/>
    </location>
</feature>
<feature type="compositionally biased region" description="Polar residues" evidence="6">
    <location>
        <begin position="258"/>
        <end position="268"/>
    </location>
</feature>
<keyword evidence="3 5" id="KW-0863">Zinc-finger</keyword>
<keyword evidence="2" id="KW-0677">Repeat</keyword>
<dbReference type="GO" id="GO:0000209">
    <property type="term" value="P:protein polyubiquitination"/>
    <property type="evidence" value="ECO:0007669"/>
    <property type="project" value="InterPro"/>
</dbReference>
<accession>A0A9W7Y850</accession>
<feature type="compositionally biased region" description="Basic and acidic residues" evidence="6">
    <location>
        <begin position="49"/>
        <end position="58"/>
    </location>
</feature>
<evidence type="ECO:0000256" key="3">
    <source>
        <dbReference type="ARBA" id="ARBA00022771"/>
    </source>
</evidence>
<feature type="region of interest" description="Disordered" evidence="6">
    <location>
        <begin position="322"/>
        <end position="354"/>
    </location>
</feature>
<name>A0A9W7Y850_9FUNG</name>
<dbReference type="InterPro" id="IPR036855">
    <property type="entry name" value="Znf_CCCH_sf"/>
</dbReference>
<feature type="compositionally biased region" description="Acidic residues" evidence="6">
    <location>
        <begin position="76"/>
        <end position="85"/>
    </location>
</feature>
<dbReference type="Pfam" id="PF18044">
    <property type="entry name" value="zf-CCCH_4"/>
    <property type="match status" value="1"/>
</dbReference>
<dbReference type="InterPro" id="IPR041367">
    <property type="entry name" value="Znf-CCCH_4"/>
</dbReference>
<dbReference type="OrthoDB" id="411372at2759"/>
<evidence type="ECO:0000259" key="7">
    <source>
        <dbReference type="PROSITE" id="PS50103"/>
    </source>
</evidence>
<dbReference type="Gene3D" id="4.10.1000.10">
    <property type="entry name" value="Zinc finger, CCCH-type"/>
    <property type="match status" value="1"/>
</dbReference>
<feature type="compositionally biased region" description="Low complexity" evidence="6">
    <location>
        <begin position="159"/>
        <end position="191"/>
    </location>
</feature>
<evidence type="ECO:0000256" key="5">
    <source>
        <dbReference type="PROSITE-ProRule" id="PRU00723"/>
    </source>
</evidence>
<protein>
    <recommendedName>
        <fullName evidence="7">C3H1-type domain-containing protein</fullName>
    </recommendedName>
</protein>
<feature type="region of interest" description="Disordered" evidence="6">
    <location>
        <begin position="1"/>
        <end position="102"/>
    </location>
</feature>
<dbReference type="SUPFAM" id="SSF90229">
    <property type="entry name" value="CCCH zinc finger"/>
    <property type="match status" value="2"/>
</dbReference>
<dbReference type="PANTHER" id="PTHR11224:SF10">
    <property type="entry name" value="IP09428P-RELATED"/>
    <property type="match status" value="1"/>
</dbReference>
<evidence type="ECO:0000256" key="2">
    <source>
        <dbReference type="ARBA" id="ARBA00022737"/>
    </source>
</evidence>
<evidence type="ECO:0000256" key="6">
    <source>
        <dbReference type="SAM" id="MobiDB-lite"/>
    </source>
</evidence>
<feature type="compositionally biased region" description="Polar residues" evidence="6">
    <location>
        <begin position="345"/>
        <end position="354"/>
    </location>
</feature>
<organism evidence="8 9">
    <name type="scientific">Coemansia erecta</name>
    <dbReference type="NCBI Taxonomy" id="147472"/>
    <lineage>
        <taxon>Eukaryota</taxon>
        <taxon>Fungi</taxon>
        <taxon>Fungi incertae sedis</taxon>
        <taxon>Zoopagomycota</taxon>
        <taxon>Kickxellomycotina</taxon>
        <taxon>Kickxellomycetes</taxon>
        <taxon>Kickxellales</taxon>
        <taxon>Kickxellaceae</taxon>
        <taxon>Coemansia</taxon>
    </lineage>
</organism>
<dbReference type="AlphaFoldDB" id="A0A9W7Y850"/>
<feature type="zinc finger region" description="C3H1-type" evidence="5">
    <location>
        <begin position="129"/>
        <end position="156"/>
    </location>
</feature>
<dbReference type="PANTHER" id="PTHR11224">
    <property type="entry name" value="MAKORIN-RELATED"/>
    <property type="match status" value="1"/>
</dbReference>
<feature type="compositionally biased region" description="Low complexity" evidence="6">
    <location>
        <begin position="222"/>
        <end position="251"/>
    </location>
</feature>
<evidence type="ECO:0000313" key="9">
    <source>
        <dbReference type="Proteomes" id="UP001149813"/>
    </source>
</evidence>
<feature type="zinc finger region" description="C3H1-type" evidence="5">
    <location>
        <begin position="100"/>
        <end position="127"/>
    </location>
</feature>
<keyword evidence="4 5" id="KW-0862">Zinc</keyword>
<keyword evidence="9" id="KW-1185">Reference proteome</keyword>
<keyword evidence="1 5" id="KW-0479">Metal-binding</keyword>
<dbReference type="SMART" id="SM00356">
    <property type="entry name" value="ZnF_C3H1"/>
    <property type="match status" value="2"/>
</dbReference>
<evidence type="ECO:0000256" key="1">
    <source>
        <dbReference type="ARBA" id="ARBA00022723"/>
    </source>
</evidence>
<feature type="domain" description="C3H1-type" evidence="7">
    <location>
        <begin position="100"/>
        <end position="127"/>
    </location>
</feature>
<dbReference type="InterPro" id="IPR045072">
    <property type="entry name" value="MKRN-like"/>
</dbReference>
<comment type="caution">
    <text evidence="8">The sequence shown here is derived from an EMBL/GenBank/DDBJ whole genome shotgun (WGS) entry which is preliminary data.</text>
</comment>
<dbReference type="Pfam" id="PF14608">
    <property type="entry name" value="zf-CCCH_2"/>
    <property type="match status" value="1"/>
</dbReference>
<dbReference type="PROSITE" id="PS50103">
    <property type="entry name" value="ZF_C3H1"/>
    <property type="match status" value="2"/>
</dbReference>
<feature type="region of interest" description="Disordered" evidence="6">
    <location>
        <begin position="159"/>
        <end position="286"/>
    </location>
</feature>
<evidence type="ECO:0000313" key="8">
    <source>
        <dbReference type="EMBL" id="KAJ1725674.1"/>
    </source>
</evidence>